<name>A0A0V8QFU1_9FIRM</name>
<sequence length="140" mass="15968">MKKISCFTSIIKAEIIKANFQYIAFMVLFCTGLLGLAIYKICAFSVDYTEMSLDTYYCVVLFTVGLLIVFPAGIWFINMKEAAIEKSNRGWLLICVSEQNRKRIIIAKHIVNISIVALFYILLFLEASIVMRGRGMEVLF</sequence>
<keyword evidence="3" id="KW-1185">Reference proteome</keyword>
<evidence type="ECO:0000256" key="1">
    <source>
        <dbReference type="SAM" id="Phobius"/>
    </source>
</evidence>
<feature type="transmembrane region" description="Helical" evidence="1">
    <location>
        <begin position="20"/>
        <end position="39"/>
    </location>
</feature>
<evidence type="ECO:0000313" key="3">
    <source>
        <dbReference type="Proteomes" id="UP000054874"/>
    </source>
</evidence>
<dbReference type="RefSeq" id="WP_058352310.1">
    <property type="nucleotide sequence ID" value="NZ_CABMMD010000131.1"/>
</dbReference>
<comment type="caution">
    <text evidence="2">The sequence shown here is derived from an EMBL/GenBank/DDBJ whole genome shotgun (WGS) entry which is preliminary data.</text>
</comment>
<reference evidence="2 3" key="1">
    <citation type="submission" date="2015-11" db="EMBL/GenBank/DDBJ databases">
        <title>Butyribacter intestini gen. nov., sp. nov., a butyric acid-producing bacterium of the family Lachnospiraceae isolated from the human faeces.</title>
        <authorList>
            <person name="Zou Y."/>
            <person name="Xue W."/>
            <person name="Luo G."/>
            <person name="Lv M."/>
        </authorList>
    </citation>
    <scope>NUCLEOTIDE SEQUENCE [LARGE SCALE GENOMIC DNA]</scope>
    <source>
        <strain evidence="2 3">ACET-33324</strain>
    </source>
</reference>
<dbReference type="EMBL" id="LNAM01000131">
    <property type="protein sequence ID" value="KSV59461.1"/>
    <property type="molecule type" value="Genomic_DNA"/>
</dbReference>
<dbReference type="AlphaFoldDB" id="A0A0V8QFU1"/>
<proteinExistence type="predicted"/>
<feature type="transmembrane region" description="Helical" evidence="1">
    <location>
        <begin position="110"/>
        <end position="131"/>
    </location>
</feature>
<keyword evidence="1" id="KW-1133">Transmembrane helix</keyword>
<evidence type="ECO:0000313" key="2">
    <source>
        <dbReference type="EMBL" id="KSV59461.1"/>
    </source>
</evidence>
<accession>A0A0V8QFU1</accession>
<feature type="transmembrane region" description="Helical" evidence="1">
    <location>
        <begin position="59"/>
        <end position="77"/>
    </location>
</feature>
<protein>
    <submittedName>
        <fullName evidence="2">Uncharacterized protein</fullName>
    </submittedName>
</protein>
<organism evidence="2 3">
    <name type="scientific">Acetivibrio ethanolgignens</name>
    <dbReference type="NCBI Taxonomy" id="290052"/>
    <lineage>
        <taxon>Bacteria</taxon>
        <taxon>Bacillati</taxon>
        <taxon>Bacillota</taxon>
        <taxon>Clostridia</taxon>
        <taxon>Eubacteriales</taxon>
        <taxon>Oscillospiraceae</taxon>
        <taxon>Acetivibrio</taxon>
    </lineage>
</organism>
<gene>
    <name evidence="2" type="ORF">ASU35_18190</name>
</gene>
<keyword evidence="1" id="KW-0812">Transmembrane</keyword>
<dbReference type="Proteomes" id="UP000054874">
    <property type="component" value="Unassembled WGS sequence"/>
</dbReference>
<keyword evidence="1" id="KW-0472">Membrane</keyword>